<evidence type="ECO:0000313" key="1">
    <source>
        <dbReference type="EMBL" id="NME28861.1"/>
    </source>
</evidence>
<protein>
    <submittedName>
        <fullName evidence="1">Helix-turn-helix domain-containing protein</fullName>
    </submittedName>
</protein>
<comment type="caution">
    <text evidence="1">The sequence shown here is derived from an EMBL/GenBank/DDBJ whole genome shotgun (WGS) entry which is preliminary data.</text>
</comment>
<dbReference type="RefSeq" id="WP_170087830.1">
    <property type="nucleotide sequence ID" value="NZ_JABAFG010000015.1"/>
</dbReference>
<gene>
    <name evidence="1" type="ORF">HF872_09550</name>
</gene>
<reference evidence="1 2" key="1">
    <citation type="submission" date="2020-04" db="EMBL/GenBank/DDBJ databases">
        <authorList>
            <person name="Hitch T.C.A."/>
            <person name="Wylensek D."/>
            <person name="Clavel T."/>
        </authorList>
    </citation>
    <scope>NUCLEOTIDE SEQUENCE [LARGE SCALE GENOMIC DNA]</scope>
    <source>
        <strain evidence="1 2">Oil-RF-744-FAT-WT-6-1</strain>
    </source>
</reference>
<dbReference type="EMBL" id="JABAFG010000015">
    <property type="protein sequence ID" value="NME28861.1"/>
    <property type="molecule type" value="Genomic_DNA"/>
</dbReference>
<evidence type="ECO:0000313" key="2">
    <source>
        <dbReference type="Proteomes" id="UP000591071"/>
    </source>
</evidence>
<sequence length="76" mass="8407">MNDARIFPDDGDRLMSLDETAARLRTSPAIVGKLVKTGVLPCIRRGTSKSVRKYTLNAFLAQHDGEDLFELLEGSK</sequence>
<dbReference type="AlphaFoldDB" id="A0A848BR63"/>
<name>A0A848BR63_9FIRM</name>
<proteinExistence type="predicted"/>
<dbReference type="Proteomes" id="UP000591071">
    <property type="component" value="Unassembled WGS sequence"/>
</dbReference>
<accession>A0A848BR63</accession>
<organism evidence="1 2">
    <name type="scientific">Megasphaera hexanoica</name>
    <dbReference type="NCBI Taxonomy" id="1675036"/>
    <lineage>
        <taxon>Bacteria</taxon>
        <taxon>Bacillati</taxon>
        <taxon>Bacillota</taxon>
        <taxon>Negativicutes</taxon>
        <taxon>Veillonellales</taxon>
        <taxon>Veillonellaceae</taxon>
        <taxon>Megasphaera</taxon>
    </lineage>
</organism>